<evidence type="ECO:0000256" key="5">
    <source>
        <dbReference type="SAM" id="Phobius"/>
    </source>
</evidence>
<feature type="transmembrane region" description="Helical" evidence="5">
    <location>
        <begin position="45"/>
        <end position="68"/>
    </location>
</feature>
<keyword evidence="8" id="KW-1185">Reference proteome</keyword>
<dbReference type="Gene3D" id="1.20.1250.20">
    <property type="entry name" value="MFS general substrate transporter like domains"/>
    <property type="match status" value="1"/>
</dbReference>
<dbReference type="InterPro" id="IPR011701">
    <property type="entry name" value="MFS"/>
</dbReference>
<dbReference type="PANTHER" id="PTHR23514:SF13">
    <property type="entry name" value="INNER MEMBRANE PROTEIN YBJJ"/>
    <property type="match status" value="1"/>
</dbReference>
<name>A0ABT9Q846_9ACTN</name>
<feature type="domain" description="Major facilitator superfamily (MFS) profile" evidence="6">
    <location>
        <begin position="14"/>
        <end position="143"/>
    </location>
</feature>
<feature type="transmembrane region" description="Helical" evidence="5">
    <location>
        <begin position="17"/>
        <end position="33"/>
    </location>
</feature>
<dbReference type="EMBL" id="JAUSQU010000001">
    <property type="protein sequence ID" value="MDP9842585.1"/>
    <property type="molecule type" value="Genomic_DNA"/>
</dbReference>
<reference evidence="7 8" key="1">
    <citation type="submission" date="2023-07" db="EMBL/GenBank/DDBJ databases">
        <title>Sequencing the genomes of 1000 actinobacteria strains.</title>
        <authorList>
            <person name="Klenk H.-P."/>
        </authorList>
    </citation>
    <scope>NUCLEOTIDE SEQUENCE [LARGE SCALE GENOMIC DNA]</scope>
    <source>
        <strain evidence="7 8">DSM 46740</strain>
    </source>
</reference>
<accession>A0ABT9Q846</accession>
<evidence type="ECO:0000256" key="3">
    <source>
        <dbReference type="ARBA" id="ARBA00022989"/>
    </source>
</evidence>
<evidence type="ECO:0000259" key="6">
    <source>
        <dbReference type="PROSITE" id="PS50850"/>
    </source>
</evidence>
<dbReference type="InterPro" id="IPR020846">
    <property type="entry name" value="MFS_dom"/>
</dbReference>
<protein>
    <submittedName>
        <fullName evidence="7">MFS family permease</fullName>
    </submittedName>
</protein>
<comment type="subcellular location">
    <subcellularLocation>
        <location evidence="1">Cell membrane</location>
        <topology evidence="1">Multi-pass membrane protein</topology>
    </subcellularLocation>
</comment>
<evidence type="ECO:0000313" key="7">
    <source>
        <dbReference type="EMBL" id="MDP9842585.1"/>
    </source>
</evidence>
<gene>
    <name evidence="7" type="ORF">J2853_001796</name>
</gene>
<evidence type="ECO:0000256" key="1">
    <source>
        <dbReference type="ARBA" id="ARBA00004651"/>
    </source>
</evidence>
<comment type="caution">
    <text evidence="7">The sequence shown here is derived from an EMBL/GenBank/DDBJ whole genome shotgun (WGS) entry which is preliminary data.</text>
</comment>
<dbReference type="Pfam" id="PF07690">
    <property type="entry name" value="MFS_1"/>
    <property type="match status" value="1"/>
</dbReference>
<dbReference type="Proteomes" id="UP001225356">
    <property type="component" value="Unassembled WGS sequence"/>
</dbReference>
<keyword evidence="4 5" id="KW-0472">Membrane</keyword>
<dbReference type="InterPro" id="IPR051788">
    <property type="entry name" value="MFS_Transporter"/>
</dbReference>
<keyword evidence="2 5" id="KW-0812">Transmembrane</keyword>
<evidence type="ECO:0000256" key="2">
    <source>
        <dbReference type="ARBA" id="ARBA00022692"/>
    </source>
</evidence>
<dbReference type="SUPFAM" id="SSF103473">
    <property type="entry name" value="MFS general substrate transporter"/>
    <property type="match status" value="1"/>
</dbReference>
<organism evidence="7 8">
    <name type="scientific">Streptosporangium lutulentum</name>
    <dbReference type="NCBI Taxonomy" id="1461250"/>
    <lineage>
        <taxon>Bacteria</taxon>
        <taxon>Bacillati</taxon>
        <taxon>Actinomycetota</taxon>
        <taxon>Actinomycetes</taxon>
        <taxon>Streptosporangiales</taxon>
        <taxon>Streptosporangiaceae</taxon>
        <taxon>Streptosporangium</taxon>
    </lineage>
</organism>
<sequence>MTEPSIDPTVLRRARRAVLVAFFTNGAAFASWAPRIPSVQEDLAINATTLGVALTGVGLGGLIFTFFAGMFVDHFGSRRILLVAIAALCACLMLPGLAPSWWALLLALVLLGGADALMDVAMNAHGVLVEQQYGRSLLLRLNA</sequence>
<dbReference type="PANTHER" id="PTHR23514">
    <property type="entry name" value="BYPASS OF STOP CODON PROTEIN 6"/>
    <property type="match status" value="1"/>
</dbReference>
<keyword evidence="3 5" id="KW-1133">Transmembrane helix</keyword>
<evidence type="ECO:0000313" key="8">
    <source>
        <dbReference type="Proteomes" id="UP001225356"/>
    </source>
</evidence>
<dbReference type="PROSITE" id="PS50850">
    <property type="entry name" value="MFS"/>
    <property type="match status" value="1"/>
</dbReference>
<dbReference type="InterPro" id="IPR036259">
    <property type="entry name" value="MFS_trans_sf"/>
</dbReference>
<feature type="transmembrane region" description="Helical" evidence="5">
    <location>
        <begin position="80"/>
        <end position="98"/>
    </location>
</feature>
<evidence type="ECO:0000256" key="4">
    <source>
        <dbReference type="ARBA" id="ARBA00023136"/>
    </source>
</evidence>
<dbReference type="RefSeq" id="WP_307556479.1">
    <property type="nucleotide sequence ID" value="NZ_JAUSQU010000001.1"/>
</dbReference>
<proteinExistence type="predicted"/>